<keyword evidence="2" id="KW-1185">Reference proteome</keyword>
<sequence>MRKLLIFVLVLIVLVVGVDIGGRALAESKAGDAVAGKTGGVAPSVDIHGMSFLLQAVPGHYSHITLTSNSVVAGPITGIAAIVDLYTVDFPLSDALKGDTSHLTADQGRLVGQIAAGKIAALLPQAGVRISAGPDGSIRLATTVSVAGQKIPLTADLVTSFESGSLHLDAENLDAAGIALPNVAGLQKNLSLVLPLKGLPFAVESADLTASGSNLVLTATAKNIAMGATT</sequence>
<dbReference type="AlphaFoldDB" id="A0A1H0JM69"/>
<evidence type="ECO:0000313" key="2">
    <source>
        <dbReference type="Proteomes" id="UP000198741"/>
    </source>
</evidence>
<evidence type="ECO:0008006" key="3">
    <source>
        <dbReference type="Google" id="ProtNLM"/>
    </source>
</evidence>
<organism evidence="1 2">
    <name type="scientific">Nakamurella panacisegetis</name>
    <dbReference type="NCBI Taxonomy" id="1090615"/>
    <lineage>
        <taxon>Bacteria</taxon>
        <taxon>Bacillati</taxon>
        <taxon>Actinomycetota</taxon>
        <taxon>Actinomycetes</taxon>
        <taxon>Nakamurellales</taxon>
        <taxon>Nakamurellaceae</taxon>
        <taxon>Nakamurella</taxon>
    </lineage>
</organism>
<dbReference type="EMBL" id="LT629710">
    <property type="protein sequence ID" value="SDO44724.1"/>
    <property type="molecule type" value="Genomic_DNA"/>
</dbReference>
<protein>
    <recommendedName>
        <fullName evidence="3">DUF2993 domain-containing protein</fullName>
    </recommendedName>
</protein>
<dbReference type="InterPro" id="IPR021373">
    <property type="entry name" value="DUF2993"/>
</dbReference>
<proteinExistence type="predicted"/>
<dbReference type="STRING" id="1090615.SAMN04515671_0964"/>
<dbReference type="OrthoDB" id="3215846at2"/>
<gene>
    <name evidence="1" type="ORF">SAMN04515671_0964</name>
</gene>
<accession>A0A1H0JM69</accession>
<evidence type="ECO:0000313" key="1">
    <source>
        <dbReference type="EMBL" id="SDO44724.1"/>
    </source>
</evidence>
<reference evidence="1 2" key="1">
    <citation type="submission" date="2016-10" db="EMBL/GenBank/DDBJ databases">
        <authorList>
            <person name="de Groot N.N."/>
        </authorList>
    </citation>
    <scope>NUCLEOTIDE SEQUENCE [LARGE SCALE GENOMIC DNA]</scope>
    <source>
        <strain evidence="2">P4-7,KCTC 19426,CECT 7604</strain>
    </source>
</reference>
<dbReference type="RefSeq" id="WP_157695188.1">
    <property type="nucleotide sequence ID" value="NZ_LT629710.1"/>
</dbReference>
<dbReference type="Pfam" id="PF11209">
    <property type="entry name" value="LmeA"/>
    <property type="match status" value="1"/>
</dbReference>
<name>A0A1H0JM69_9ACTN</name>
<dbReference type="Proteomes" id="UP000198741">
    <property type="component" value="Chromosome I"/>
</dbReference>